<dbReference type="PANTHER" id="PTHR43317">
    <property type="entry name" value="THERMOSPERMINE SYNTHASE ACAULIS5"/>
    <property type="match status" value="1"/>
</dbReference>
<evidence type="ECO:0000313" key="2">
    <source>
        <dbReference type="EMBL" id="GAA5188393.1"/>
    </source>
</evidence>
<evidence type="ECO:0000313" key="3">
    <source>
        <dbReference type="Proteomes" id="UP001501570"/>
    </source>
</evidence>
<dbReference type="EMBL" id="BAABJQ010000011">
    <property type="protein sequence ID" value="GAA5188393.1"/>
    <property type="molecule type" value="Genomic_DNA"/>
</dbReference>
<organism evidence="2 3">
    <name type="scientific">Rugosimonospora acidiphila</name>
    <dbReference type="NCBI Taxonomy" id="556531"/>
    <lineage>
        <taxon>Bacteria</taxon>
        <taxon>Bacillati</taxon>
        <taxon>Actinomycetota</taxon>
        <taxon>Actinomycetes</taxon>
        <taxon>Micromonosporales</taxon>
        <taxon>Micromonosporaceae</taxon>
        <taxon>Rugosimonospora</taxon>
    </lineage>
</organism>
<dbReference type="CDD" id="cd02440">
    <property type="entry name" value="AdoMet_MTases"/>
    <property type="match status" value="1"/>
</dbReference>
<sequence length="280" mass="29783">MGRRGTAGIVEQVDFGSAELVPDADRPGGWTLLLDGVQHSYVDVEEPRHLEFEYVRRLASVVDAAAPPGRPLRVLHLGGGALTLPRYVAATRPGSVQRAVERDAALTALVRKVLPLPRNADLRVRVADARDAVEGSGPDRHDLVIADVYSDSRMPSRFASVEFAAEVARVLRPGGWYAVNLADAAPLSFSRGQVATLREVFDDVCLMAEPGVLRGRRFGNVVLAAGSDLPVAALARSAATEVFPARLLHGADLDRFIAGTRPVTDATAVASPAPPSDLFG</sequence>
<dbReference type="NCBIfam" id="NF037959">
    <property type="entry name" value="MFS_SpdSyn"/>
    <property type="match status" value="1"/>
</dbReference>
<protein>
    <submittedName>
        <fullName evidence="2">Fused MFS/spermidine synthase</fullName>
    </submittedName>
</protein>
<reference evidence="3" key="1">
    <citation type="journal article" date="2019" name="Int. J. Syst. Evol. Microbiol.">
        <title>The Global Catalogue of Microorganisms (GCM) 10K type strain sequencing project: providing services to taxonomists for standard genome sequencing and annotation.</title>
        <authorList>
            <consortium name="The Broad Institute Genomics Platform"/>
            <consortium name="The Broad Institute Genome Sequencing Center for Infectious Disease"/>
            <person name="Wu L."/>
            <person name="Ma J."/>
        </authorList>
    </citation>
    <scope>NUCLEOTIDE SEQUENCE [LARGE SCALE GENOMIC DNA]</scope>
    <source>
        <strain evidence="3">JCM 18304</strain>
    </source>
</reference>
<dbReference type="PANTHER" id="PTHR43317:SF1">
    <property type="entry name" value="THERMOSPERMINE SYNTHASE ACAULIS5"/>
    <property type="match status" value="1"/>
</dbReference>
<keyword evidence="3" id="KW-1185">Reference proteome</keyword>
<comment type="caution">
    <text evidence="2">The sequence shown here is derived from an EMBL/GenBank/DDBJ whole genome shotgun (WGS) entry which is preliminary data.</text>
</comment>
<name>A0ABP9RXM4_9ACTN</name>
<dbReference type="Proteomes" id="UP001501570">
    <property type="component" value="Unassembled WGS sequence"/>
</dbReference>
<gene>
    <name evidence="2" type="ORF">GCM10023322_38990</name>
</gene>
<dbReference type="RefSeq" id="WP_345631457.1">
    <property type="nucleotide sequence ID" value="NZ_BAABJQ010000011.1"/>
</dbReference>
<keyword evidence="1" id="KW-0620">Polyamine biosynthesis</keyword>
<evidence type="ECO:0000256" key="1">
    <source>
        <dbReference type="ARBA" id="ARBA00023115"/>
    </source>
</evidence>
<dbReference type="Gene3D" id="3.40.50.150">
    <property type="entry name" value="Vaccinia Virus protein VP39"/>
    <property type="match status" value="1"/>
</dbReference>
<dbReference type="InterPro" id="IPR029063">
    <property type="entry name" value="SAM-dependent_MTases_sf"/>
</dbReference>
<dbReference type="SUPFAM" id="SSF53335">
    <property type="entry name" value="S-adenosyl-L-methionine-dependent methyltransferases"/>
    <property type="match status" value="1"/>
</dbReference>
<accession>A0ABP9RXM4</accession>
<proteinExistence type="predicted"/>